<feature type="region of interest" description="Disordered" evidence="1">
    <location>
        <begin position="1"/>
        <end position="32"/>
    </location>
</feature>
<evidence type="ECO:0000313" key="2">
    <source>
        <dbReference type="EMBL" id="RIB14394.1"/>
    </source>
</evidence>
<dbReference type="EMBL" id="QKWP01000835">
    <property type="protein sequence ID" value="RIB14394.1"/>
    <property type="molecule type" value="Genomic_DNA"/>
</dbReference>
<evidence type="ECO:0000256" key="1">
    <source>
        <dbReference type="SAM" id="MobiDB-lite"/>
    </source>
</evidence>
<reference evidence="2 3" key="1">
    <citation type="submission" date="2018-06" db="EMBL/GenBank/DDBJ databases">
        <title>Comparative genomics reveals the genomic features of Rhizophagus irregularis, R. cerebriforme, R. diaphanum and Gigaspora rosea, and their symbiotic lifestyle signature.</title>
        <authorList>
            <person name="Morin E."/>
            <person name="San Clemente H."/>
            <person name="Chen E.C.H."/>
            <person name="De La Providencia I."/>
            <person name="Hainaut M."/>
            <person name="Kuo A."/>
            <person name="Kohler A."/>
            <person name="Murat C."/>
            <person name="Tang N."/>
            <person name="Roy S."/>
            <person name="Loubradou J."/>
            <person name="Henrissat B."/>
            <person name="Grigoriev I.V."/>
            <person name="Corradi N."/>
            <person name="Roux C."/>
            <person name="Martin F.M."/>
        </authorList>
    </citation>
    <scope>NUCLEOTIDE SEQUENCE [LARGE SCALE GENOMIC DNA]</scope>
    <source>
        <strain evidence="2 3">DAOM 194757</strain>
    </source>
</reference>
<dbReference type="STRING" id="44941.A0A397UVW8"/>
<keyword evidence="3" id="KW-1185">Reference proteome</keyword>
<evidence type="ECO:0000313" key="3">
    <source>
        <dbReference type="Proteomes" id="UP000266673"/>
    </source>
</evidence>
<protein>
    <recommendedName>
        <fullName evidence="4">BED-type domain-containing protein</fullName>
    </recommendedName>
</protein>
<sequence length="231" mass="26543">MQSFISQETGEITTDNIVSSESEQPPSGFTLPDMKVHDHRWTGFWRSLEKVAGNRYTAKCFYCNLELPSRPEKLHTHVLIATNITSSPSVSATKRQESLTNWYKPIPQDKHNKINKKLLDAVIYGNLSFNVVENLYLLDFLNEIAPNYDPPFADMLRVQVLNHSFSTYLARKFEVMESLTDITIALDGWQDMSKNSIYGFMALKENQEHVLEIINLSANRHTATFLKKQLK</sequence>
<comment type="caution">
    <text evidence="2">The sequence shown here is derived from an EMBL/GenBank/DDBJ whole genome shotgun (WGS) entry which is preliminary data.</text>
</comment>
<name>A0A397UVW8_9GLOM</name>
<organism evidence="2 3">
    <name type="scientific">Gigaspora rosea</name>
    <dbReference type="NCBI Taxonomy" id="44941"/>
    <lineage>
        <taxon>Eukaryota</taxon>
        <taxon>Fungi</taxon>
        <taxon>Fungi incertae sedis</taxon>
        <taxon>Mucoromycota</taxon>
        <taxon>Glomeromycotina</taxon>
        <taxon>Glomeromycetes</taxon>
        <taxon>Diversisporales</taxon>
        <taxon>Gigasporaceae</taxon>
        <taxon>Gigaspora</taxon>
    </lineage>
</organism>
<feature type="compositionally biased region" description="Polar residues" evidence="1">
    <location>
        <begin position="1"/>
        <end position="27"/>
    </location>
</feature>
<accession>A0A397UVW8</accession>
<evidence type="ECO:0008006" key="4">
    <source>
        <dbReference type="Google" id="ProtNLM"/>
    </source>
</evidence>
<proteinExistence type="predicted"/>
<gene>
    <name evidence="2" type="ORF">C2G38_2195277</name>
</gene>
<dbReference type="AlphaFoldDB" id="A0A397UVW8"/>
<dbReference type="OrthoDB" id="2442728at2759"/>
<dbReference type="Proteomes" id="UP000266673">
    <property type="component" value="Unassembled WGS sequence"/>
</dbReference>